<reference evidence="2" key="1">
    <citation type="submission" date="2023-04" db="EMBL/GenBank/DDBJ databases">
        <authorList>
            <person name="Otstavnykh N."/>
            <person name="Seitkalieva A."/>
            <person name="Bystritskaya E."/>
        </authorList>
    </citation>
    <scope>NUCLEOTIDE SEQUENCE</scope>
    <source>
        <strain evidence="2">NRIC 0815</strain>
    </source>
</reference>
<keyword evidence="1" id="KW-1133">Transmembrane helix</keyword>
<gene>
    <name evidence="3" type="ORF">Q4535_03275</name>
    <name evidence="2" type="ORF">QLT01_12245</name>
</gene>
<dbReference type="Proteomes" id="UP001170481">
    <property type="component" value="Unassembled WGS sequence"/>
</dbReference>
<dbReference type="AlphaFoldDB" id="A0AAP4TVJ5"/>
<feature type="transmembrane region" description="Helical" evidence="1">
    <location>
        <begin position="50"/>
        <end position="71"/>
    </location>
</feature>
<protein>
    <submittedName>
        <fullName evidence="3">Cyd operon YbgE family protein</fullName>
    </submittedName>
</protein>
<dbReference type="RefSeq" id="WP_082388798.1">
    <property type="nucleotide sequence ID" value="NZ_CANLSP010000002.1"/>
</dbReference>
<reference evidence="3" key="2">
    <citation type="submission" date="2023-07" db="EMBL/GenBank/DDBJ databases">
        <title>Genome content predicts the carbon catabolic preferences of heterotrophic bacteria.</title>
        <authorList>
            <person name="Gralka M."/>
        </authorList>
    </citation>
    <scope>NUCLEOTIDE SEQUENCE</scope>
    <source>
        <strain evidence="3">C2R13</strain>
    </source>
</reference>
<evidence type="ECO:0000313" key="3">
    <source>
        <dbReference type="EMBL" id="MDO6671132.1"/>
    </source>
</evidence>
<sequence length="101" mass="10977">MSRPWYASRPPAWCRTRPAHLASLLLSAMVAIWMLLGPDAIASMQTGPRYLMLLVALWGLGAGFTHGVGLVPRHATRAWLLGAPLSWCLLLITLVTLASSQ</sequence>
<evidence type="ECO:0000256" key="1">
    <source>
        <dbReference type="SAM" id="Phobius"/>
    </source>
</evidence>
<name>A0AAP4TVJ5_9GAMM</name>
<dbReference type="Pfam" id="PF09600">
    <property type="entry name" value="Cyd_oper_YbgE"/>
    <property type="match status" value="1"/>
</dbReference>
<evidence type="ECO:0000313" key="5">
    <source>
        <dbReference type="Proteomes" id="UP001229025"/>
    </source>
</evidence>
<organism evidence="3 4">
    <name type="scientific">Cobetia amphilecti</name>
    <dbReference type="NCBI Taxonomy" id="1055104"/>
    <lineage>
        <taxon>Bacteria</taxon>
        <taxon>Pseudomonadati</taxon>
        <taxon>Pseudomonadota</taxon>
        <taxon>Gammaproteobacteria</taxon>
        <taxon>Oceanospirillales</taxon>
        <taxon>Halomonadaceae</taxon>
        <taxon>Cobetia</taxon>
    </lineage>
</organism>
<dbReference type="InterPro" id="IPR011846">
    <property type="entry name" value="Cyd_oper_YbgE"/>
</dbReference>
<evidence type="ECO:0000313" key="2">
    <source>
        <dbReference type="EMBL" id="MDI5885124.1"/>
    </source>
</evidence>
<evidence type="ECO:0000313" key="4">
    <source>
        <dbReference type="Proteomes" id="UP001170481"/>
    </source>
</evidence>
<keyword evidence="5" id="KW-1185">Reference proteome</keyword>
<proteinExistence type="predicted"/>
<keyword evidence="1" id="KW-0812">Transmembrane</keyword>
<accession>A0AAP4TVJ5</accession>
<dbReference type="GeneID" id="97325824"/>
<reference evidence="5" key="3">
    <citation type="submission" date="2023-07" db="EMBL/GenBank/DDBJ databases">
        <title>Genome-based characterization of strain KMM 296 and proposal for reclassification of Cobetia litoralis and Cobetia pacifica, and emended description of the species Cobetia amphilecti and Cobetia marina.</title>
        <authorList>
            <person name="Balabanova L."/>
            <person name="Nedashkovskaya O."/>
        </authorList>
    </citation>
    <scope>NUCLEOTIDE SEQUENCE [LARGE SCALE GENOMIC DNA]</scope>
    <source>
        <strain evidence="5">NRIC 0815</strain>
    </source>
</reference>
<keyword evidence="1" id="KW-0472">Membrane</keyword>
<dbReference type="Proteomes" id="UP001229025">
    <property type="component" value="Unassembled WGS sequence"/>
</dbReference>
<reference evidence="2" key="4">
    <citation type="submission" date="2024-05" db="EMBL/GenBank/DDBJ databases">
        <title>Genome-based characterization of strain KMM 296 and proposal for reclassification of Cobetia litoralis and Cobetia pacifica, and emended description of the species Cobetia amphilecti and Cobetia marina.</title>
        <authorList>
            <person name="Balabanova L."/>
            <person name="Nedashkovskaya O."/>
        </authorList>
    </citation>
    <scope>NUCLEOTIDE SEQUENCE</scope>
    <source>
        <strain evidence="2">NRIC 0815</strain>
    </source>
</reference>
<dbReference type="EMBL" id="JAUORK010000003">
    <property type="protein sequence ID" value="MDO6671132.1"/>
    <property type="molecule type" value="Genomic_DNA"/>
</dbReference>
<feature type="transmembrane region" description="Helical" evidence="1">
    <location>
        <begin position="21"/>
        <end position="38"/>
    </location>
</feature>
<dbReference type="EMBL" id="JASCSA010000009">
    <property type="protein sequence ID" value="MDI5885124.1"/>
    <property type="molecule type" value="Genomic_DNA"/>
</dbReference>
<comment type="caution">
    <text evidence="3">The sequence shown here is derived from an EMBL/GenBank/DDBJ whole genome shotgun (WGS) entry which is preliminary data.</text>
</comment>
<feature type="transmembrane region" description="Helical" evidence="1">
    <location>
        <begin position="78"/>
        <end position="98"/>
    </location>
</feature>